<dbReference type="GO" id="GO:0006310">
    <property type="term" value="P:DNA recombination"/>
    <property type="evidence" value="ECO:0007669"/>
    <property type="project" value="UniProtKB-KW"/>
</dbReference>
<dbReference type="InterPro" id="IPR043502">
    <property type="entry name" value="DNA/RNA_pol_sf"/>
</dbReference>
<feature type="region of interest" description="Disordered" evidence="16">
    <location>
        <begin position="68"/>
        <end position="105"/>
    </location>
</feature>
<name>A0AA38TZE4_9ASTR</name>
<keyword evidence="14" id="KW-0238">DNA-binding</keyword>
<dbReference type="CDD" id="cd09274">
    <property type="entry name" value="RNase_HI_RT_Ty3"/>
    <property type="match status" value="1"/>
</dbReference>
<accession>A0AA38TZE4</accession>
<evidence type="ECO:0000256" key="12">
    <source>
        <dbReference type="ARBA" id="ARBA00022918"/>
    </source>
</evidence>
<dbReference type="CDD" id="cd00303">
    <property type="entry name" value="retropepsin_like"/>
    <property type="match status" value="1"/>
</dbReference>
<dbReference type="Gene3D" id="3.10.20.370">
    <property type="match status" value="1"/>
</dbReference>
<dbReference type="Gene3D" id="2.40.70.10">
    <property type="entry name" value="Acid Proteases"/>
    <property type="match status" value="1"/>
</dbReference>
<dbReference type="GO" id="GO:0004519">
    <property type="term" value="F:endonuclease activity"/>
    <property type="evidence" value="ECO:0007669"/>
    <property type="project" value="UniProtKB-KW"/>
</dbReference>
<dbReference type="InterPro" id="IPR000477">
    <property type="entry name" value="RT_dom"/>
</dbReference>
<dbReference type="Pfam" id="PF03732">
    <property type="entry name" value="Retrotrans_gag"/>
    <property type="match status" value="1"/>
</dbReference>
<dbReference type="SUPFAM" id="SSF56672">
    <property type="entry name" value="DNA/RNA polymerases"/>
    <property type="match status" value="1"/>
</dbReference>
<dbReference type="GO" id="GO:0003677">
    <property type="term" value="F:DNA binding"/>
    <property type="evidence" value="ECO:0007669"/>
    <property type="project" value="UniProtKB-KW"/>
</dbReference>
<dbReference type="InterPro" id="IPR012337">
    <property type="entry name" value="RNaseH-like_sf"/>
</dbReference>
<feature type="compositionally biased region" description="Basic and acidic residues" evidence="16">
    <location>
        <begin position="68"/>
        <end position="103"/>
    </location>
</feature>
<evidence type="ECO:0000256" key="14">
    <source>
        <dbReference type="ARBA" id="ARBA00023125"/>
    </source>
</evidence>
<dbReference type="GO" id="GO:0004190">
    <property type="term" value="F:aspartic-type endopeptidase activity"/>
    <property type="evidence" value="ECO:0007669"/>
    <property type="project" value="UniProtKB-KW"/>
</dbReference>
<dbReference type="InterPro" id="IPR005162">
    <property type="entry name" value="Retrotrans_gag_dom"/>
</dbReference>
<keyword evidence="10" id="KW-0460">Magnesium</keyword>
<dbReference type="PANTHER" id="PTHR37984">
    <property type="entry name" value="PROTEIN CBG26694"/>
    <property type="match status" value="1"/>
</dbReference>
<keyword evidence="20" id="KW-1185">Reference proteome</keyword>
<dbReference type="SUPFAM" id="SSF50630">
    <property type="entry name" value="Acid proteases"/>
    <property type="match status" value="1"/>
</dbReference>
<dbReference type="SUPFAM" id="SSF53098">
    <property type="entry name" value="Ribonuclease H-like"/>
    <property type="match status" value="1"/>
</dbReference>
<evidence type="ECO:0000256" key="15">
    <source>
        <dbReference type="ARBA" id="ARBA00023172"/>
    </source>
</evidence>
<dbReference type="Gene3D" id="1.10.340.70">
    <property type="match status" value="1"/>
</dbReference>
<organism evidence="19 20">
    <name type="scientific">Centaurea solstitialis</name>
    <name type="common">yellow star-thistle</name>
    <dbReference type="NCBI Taxonomy" id="347529"/>
    <lineage>
        <taxon>Eukaryota</taxon>
        <taxon>Viridiplantae</taxon>
        <taxon>Streptophyta</taxon>
        <taxon>Embryophyta</taxon>
        <taxon>Tracheophyta</taxon>
        <taxon>Spermatophyta</taxon>
        <taxon>Magnoliopsida</taxon>
        <taxon>eudicotyledons</taxon>
        <taxon>Gunneridae</taxon>
        <taxon>Pentapetalae</taxon>
        <taxon>asterids</taxon>
        <taxon>campanulids</taxon>
        <taxon>Asterales</taxon>
        <taxon>Asteraceae</taxon>
        <taxon>Carduoideae</taxon>
        <taxon>Cardueae</taxon>
        <taxon>Centaureinae</taxon>
        <taxon>Centaurea</taxon>
    </lineage>
</organism>
<dbReference type="GO" id="GO:0003887">
    <property type="term" value="F:DNA-directed DNA polymerase activity"/>
    <property type="evidence" value="ECO:0007669"/>
    <property type="project" value="UniProtKB-KW"/>
</dbReference>
<evidence type="ECO:0000256" key="7">
    <source>
        <dbReference type="ARBA" id="ARBA00022750"/>
    </source>
</evidence>
<dbReference type="Gene3D" id="3.30.420.10">
    <property type="entry name" value="Ribonuclease H-like superfamily/Ribonuclease H"/>
    <property type="match status" value="1"/>
</dbReference>
<evidence type="ECO:0000256" key="4">
    <source>
        <dbReference type="ARBA" id="ARBA00022695"/>
    </source>
</evidence>
<dbReference type="FunFam" id="3.10.20.370:FF:000001">
    <property type="entry name" value="Retrovirus-related Pol polyprotein from transposon 17.6-like protein"/>
    <property type="match status" value="1"/>
</dbReference>
<evidence type="ECO:0000256" key="6">
    <source>
        <dbReference type="ARBA" id="ARBA00022723"/>
    </source>
</evidence>
<dbReference type="InterPro" id="IPR016197">
    <property type="entry name" value="Chromo-like_dom_sf"/>
</dbReference>
<keyword evidence="2" id="KW-0645">Protease</keyword>
<evidence type="ECO:0000256" key="11">
    <source>
        <dbReference type="ARBA" id="ARBA00022908"/>
    </source>
</evidence>
<evidence type="ECO:0000259" key="17">
    <source>
        <dbReference type="PROSITE" id="PS50878"/>
    </source>
</evidence>
<keyword evidence="4" id="KW-0548">Nucleotidyltransferase</keyword>
<dbReference type="InterPro" id="IPR001584">
    <property type="entry name" value="Integrase_cat-core"/>
</dbReference>
<keyword evidence="13" id="KW-0239">DNA-directed DNA polymerase</keyword>
<evidence type="ECO:0000256" key="13">
    <source>
        <dbReference type="ARBA" id="ARBA00022932"/>
    </source>
</evidence>
<evidence type="ECO:0000256" key="9">
    <source>
        <dbReference type="ARBA" id="ARBA00022801"/>
    </source>
</evidence>
<comment type="caution">
    <text evidence="19">The sequence shown here is derived from an EMBL/GenBank/DDBJ whole genome shotgun (WGS) entry which is preliminary data.</text>
</comment>
<dbReference type="InterPro" id="IPR041373">
    <property type="entry name" value="RT_RNaseH"/>
</dbReference>
<dbReference type="InterPro" id="IPR001969">
    <property type="entry name" value="Aspartic_peptidase_AS"/>
</dbReference>
<dbReference type="InterPro" id="IPR041588">
    <property type="entry name" value="Integrase_H2C2"/>
</dbReference>
<dbReference type="Pfam" id="PF17917">
    <property type="entry name" value="RT_RNaseH"/>
    <property type="match status" value="1"/>
</dbReference>
<keyword evidence="6" id="KW-0479">Metal-binding</keyword>
<dbReference type="InterPro" id="IPR021109">
    <property type="entry name" value="Peptidase_aspartic_dom_sf"/>
</dbReference>
<evidence type="ECO:0000256" key="2">
    <source>
        <dbReference type="ARBA" id="ARBA00022670"/>
    </source>
</evidence>
<reference evidence="19" key="1">
    <citation type="submission" date="2023-03" db="EMBL/GenBank/DDBJ databases">
        <title>Chromosome-scale reference genome and RAD-based genetic map of yellow starthistle (Centaurea solstitialis) reveal putative structural variation and QTLs associated with invader traits.</title>
        <authorList>
            <person name="Reatini B."/>
            <person name="Cang F.A."/>
            <person name="Jiang Q."/>
            <person name="Mckibben M.T.W."/>
            <person name="Barker M.S."/>
            <person name="Rieseberg L.H."/>
            <person name="Dlugosch K.M."/>
        </authorList>
    </citation>
    <scope>NUCLEOTIDE SEQUENCE</scope>
    <source>
        <strain evidence="19">CAN-66</strain>
        <tissue evidence="19">Leaf</tissue>
    </source>
</reference>
<dbReference type="Pfam" id="PF08284">
    <property type="entry name" value="RVP_2"/>
    <property type="match status" value="1"/>
</dbReference>
<dbReference type="FunFam" id="3.10.10.10:FF:000007">
    <property type="entry name" value="Retrovirus-related Pol polyprotein from transposon 17.6-like Protein"/>
    <property type="match status" value="1"/>
</dbReference>
<dbReference type="Proteomes" id="UP001172457">
    <property type="component" value="Chromosome 1"/>
</dbReference>
<dbReference type="GO" id="GO:0006508">
    <property type="term" value="P:proteolysis"/>
    <property type="evidence" value="ECO:0007669"/>
    <property type="project" value="UniProtKB-KW"/>
</dbReference>
<evidence type="ECO:0000256" key="3">
    <source>
        <dbReference type="ARBA" id="ARBA00022679"/>
    </source>
</evidence>
<dbReference type="InterPro" id="IPR056924">
    <property type="entry name" value="SH3_Tf2-1"/>
</dbReference>
<keyword evidence="7" id="KW-0064">Aspartyl protease</keyword>
<dbReference type="PROSITE" id="PS00141">
    <property type="entry name" value="ASP_PROTEASE"/>
    <property type="match status" value="1"/>
</dbReference>
<feature type="domain" description="Reverse transcriptase" evidence="17">
    <location>
        <begin position="585"/>
        <end position="764"/>
    </location>
</feature>
<dbReference type="Gene3D" id="3.30.70.270">
    <property type="match status" value="2"/>
</dbReference>
<dbReference type="Gene3D" id="3.10.10.10">
    <property type="entry name" value="HIV Type 1 Reverse Transcriptase, subunit A, domain 1"/>
    <property type="match status" value="1"/>
</dbReference>
<evidence type="ECO:0000313" key="20">
    <source>
        <dbReference type="Proteomes" id="UP001172457"/>
    </source>
</evidence>
<keyword evidence="3" id="KW-0808">Transferase</keyword>
<feature type="domain" description="Integrase catalytic" evidence="18">
    <location>
        <begin position="1103"/>
        <end position="1270"/>
    </location>
</feature>
<evidence type="ECO:0000256" key="10">
    <source>
        <dbReference type="ARBA" id="ARBA00022842"/>
    </source>
</evidence>
<gene>
    <name evidence="19" type="ORF">OSB04_001889</name>
</gene>
<dbReference type="CDD" id="cd01647">
    <property type="entry name" value="RT_LTR"/>
    <property type="match status" value="1"/>
</dbReference>
<keyword evidence="5" id="KW-0540">Nuclease</keyword>
<dbReference type="EMBL" id="JARYMX010000001">
    <property type="protein sequence ID" value="KAJ9565923.1"/>
    <property type="molecule type" value="Genomic_DNA"/>
</dbReference>
<dbReference type="InterPro" id="IPR043128">
    <property type="entry name" value="Rev_trsase/Diguanyl_cyclase"/>
</dbReference>
<dbReference type="PROSITE" id="PS50994">
    <property type="entry name" value="INTEGRASE"/>
    <property type="match status" value="1"/>
</dbReference>
<evidence type="ECO:0000256" key="8">
    <source>
        <dbReference type="ARBA" id="ARBA00022759"/>
    </source>
</evidence>
<dbReference type="Pfam" id="PF17921">
    <property type="entry name" value="Integrase_H2C2"/>
    <property type="match status" value="1"/>
</dbReference>
<dbReference type="InterPro" id="IPR050951">
    <property type="entry name" value="Retrovirus_Pol_polyprotein"/>
</dbReference>
<evidence type="ECO:0000256" key="5">
    <source>
        <dbReference type="ARBA" id="ARBA00022722"/>
    </source>
</evidence>
<evidence type="ECO:0000313" key="19">
    <source>
        <dbReference type="EMBL" id="KAJ9565923.1"/>
    </source>
</evidence>
<feature type="region of interest" description="Disordered" evidence="16">
    <location>
        <begin position="1"/>
        <end position="53"/>
    </location>
</feature>
<dbReference type="GO" id="GO:0003964">
    <property type="term" value="F:RNA-directed DNA polymerase activity"/>
    <property type="evidence" value="ECO:0007669"/>
    <property type="project" value="UniProtKB-KW"/>
</dbReference>
<dbReference type="Pfam" id="PF24626">
    <property type="entry name" value="SH3_Tf2-1"/>
    <property type="match status" value="1"/>
</dbReference>
<evidence type="ECO:0000256" key="1">
    <source>
        <dbReference type="ARBA" id="ARBA00012493"/>
    </source>
</evidence>
<protein>
    <recommendedName>
        <fullName evidence="1">RNA-directed DNA polymerase</fullName>
        <ecNumber evidence="1">2.7.7.49</ecNumber>
    </recommendedName>
</protein>
<evidence type="ECO:0000256" key="16">
    <source>
        <dbReference type="SAM" id="MobiDB-lite"/>
    </source>
</evidence>
<dbReference type="PANTHER" id="PTHR37984:SF5">
    <property type="entry name" value="PROTEIN NYNRIN-LIKE"/>
    <property type="match status" value="1"/>
</dbReference>
<proteinExistence type="predicted"/>
<keyword evidence="9" id="KW-0378">Hydrolase</keyword>
<keyword evidence="8" id="KW-0255">Endonuclease</keyword>
<dbReference type="SUPFAM" id="SSF54160">
    <property type="entry name" value="Chromo domain-like"/>
    <property type="match status" value="1"/>
</dbReference>
<feature type="compositionally biased region" description="Basic and acidic residues" evidence="16">
    <location>
        <begin position="15"/>
        <end position="25"/>
    </location>
</feature>
<dbReference type="InterPro" id="IPR036397">
    <property type="entry name" value="RNaseH_sf"/>
</dbReference>
<dbReference type="FunFam" id="3.30.70.270:FF:000020">
    <property type="entry name" value="Transposon Tf2-6 polyprotein-like Protein"/>
    <property type="match status" value="1"/>
</dbReference>
<dbReference type="GO" id="GO:0046872">
    <property type="term" value="F:metal ion binding"/>
    <property type="evidence" value="ECO:0007669"/>
    <property type="project" value="UniProtKB-KW"/>
</dbReference>
<keyword evidence="15" id="KW-0233">DNA recombination</keyword>
<dbReference type="Pfam" id="PF00078">
    <property type="entry name" value="RVT_1"/>
    <property type="match status" value="1"/>
</dbReference>
<keyword evidence="12" id="KW-0695">RNA-directed DNA polymerase</keyword>
<dbReference type="EC" id="2.7.7.49" evidence="1"/>
<dbReference type="PROSITE" id="PS50878">
    <property type="entry name" value="RT_POL"/>
    <property type="match status" value="1"/>
</dbReference>
<dbReference type="GO" id="GO:0015074">
    <property type="term" value="P:DNA integration"/>
    <property type="evidence" value="ECO:0007669"/>
    <property type="project" value="UniProtKB-KW"/>
</dbReference>
<evidence type="ECO:0000259" key="18">
    <source>
        <dbReference type="PROSITE" id="PS50994"/>
    </source>
</evidence>
<keyword evidence="11" id="KW-0229">DNA integration</keyword>
<sequence>MADGDAASHTPTDPHMGENDLEASHDQSIPNVDGNDSERLMKMMADQMKSLTDQMRAALEEQRKEFEKRLEEHNPTNALKQDDKGKRPIVTDEVSKPKPDRVSFKSFRSSGATEYTGQSDPVLAMQWVQNIEKVFRTIRVSDEDKVRYASAMLTDRALVWWDNTYESLDSNTRENMLWDEFRSKFFEQYCPMDLQRRLEKEFWDLKQGTMTVMEYETEFNRKLRFAQRFLSTEDDKVERFVGGLRKEIRNFLVNREVPSFVKAVEFARRCEHDLSIPDDLVPAAKRPCTGKTSTVPTHRSPKFLMSKRGQTHNATRTTPQAYSLQSNAPRICQRCGKNHVGRCNIEPSSITAEEARDEPDVVTGIFLVNSQPARILFDSGATNSFVSHDFVHYMKSVPFMLPIPFTVDTANGVTLVADRVFRDCSLVLDNHDFLVDLISIDIRGFDVVIGMDWLIKNRAVIICYERMVQVPVKNGDYLYIYGERRPGDVKIISMLKTLRCVTKGCTSFMAYVLDATKEVKKIVKDVPIVGEYPDVFPDDLPGLPPDRQVEFRIDLVPGASPIAKTPYRLAPAEMKEMMSQLQELLDKGFIRPSASPWGAPVLFVKKKDGSFRMCIDYRELNKVTIKNKYPLPRIDDLFDQLQGASYFSKIDLRSGYHQLKVSEEDVPKTAFRTRYGHYEFLVMPFGLTNAPAAFMDLMNRVCRPMLDKSVIVFIDDILVYSKSEEEHATHLREILELLRKERLYAKFSKCEFWLRQVQFLGHVISGDGVSVDSTKIEAIQKWEQPKNASEVRSFLGLAGYYRRFIRDFSKIVVPLTSLTRKDVKFEWTEAQDNAFQTLKDCLTNAPILALPEGSEDFVVYSDASLLGLGCVLMQRGKVIAYASRQLKDYEKKYPTHDLELAAVVFALKLWRHYLYGTKCQLYTDHKSLKYLFDQQTLNMRQQRAMELIKDYDCEILYHPGKANVVADALSRKTYAGLLCYVITHISVKPNLFDDIRKWQIEALKSENIKTERMVGYVNSLSEDGRGLKVFKARIWVPRLGGMRDVVLAEAHKSRLSIHPGSTKMYQDLRLDYWWPGMKTDIGRYVEKCTTCLQVKAEHQKPYGSLQPLGVPMWKWEELTMDLVTKLPKTQRQHDSIWVIVDRLTKSALFLPVRESYSMDRWAQLYIDEVVSRHGVPVKIISDRDSRFTFKFWSAFQRELETHHAFSTAYHPQTDGQSERTIQTLEDMLRACVLEFGGSWDVHLPLVEFSYNNSYHSTIGMAPYEALYGRKCRTPLCWRETGEKILAGPELIQITHDKIQIIRERMKAAQDRQKSYADRRKRPIEFSIGDMVMLKVSPWRGVLRFRKQGKLSQRFIGPFKILERIGKQAYRLELPEELTGIHDVFHVGYLRKCLGKHEEMVPLSEVKVDEKLRYVEEPESILNERKVNLRNKEVDLVLVKWKHHKGPNWTWERKDEMQAKYPSLFPQQ</sequence>